<dbReference type="Proteomes" id="UP000449846">
    <property type="component" value="Unassembled WGS sequence"/>
</dbReference>
<evidence type="ECO:0000313" key="3">
    <source>
        <dbReference type="Proteomes" id="UP000449846"/>
    </source>
</evidence>
<dbReference type="Pfam" id="PF01418">
    <property type="entry name" value="HTH_6"/>
    <property type="match status" value="1"/>
</dbReference>
<sequence length="306" mass="33625">MLFFDRTLTLENRAVNSVMHSSAENPDESPLATRLRSIPGELTKSEAMIAQWLVMNEATLGLETGASVATKTGVSEITVSRFLKRAGFRGLAGLKEELQGALVNIHLSPSERYTRLLNGELGTILKRDADAVLALAAEIEKPAWDGAITAIAEADEVFVVGFQTIRGVAEDFTRRLSIVRGSVRFLSPNDDGLVALIPSQRRGQERHCLIMVEMAPYAREALPILRLARQLGMDAVVVTDEVNTWAGGHTPYVFHVGTKVDAFLETTGPMTTMMNIITHAVAGKQPQKSRQRIKDWTPIMRDLGIY</sequence>
<dbReference type="AlphaFoldDB" id="A0A844HFH4"/>
<proteinExistence type="predicted"/>
<dbReference type="InterPro" id="IPR009057">
    <property type="entry name" value="Homeodomain-like_sf"/>
</dbReference>
<dbReference type="GO" id="GO:0003700">
    <property type="term" value="F:DNA-binding transcription factor activity"/>
    <property type="evidence" value="ECO:0007669"/>
    <property type="project" value="InterPro"/>
</dbReference>
<dbReference type="GO" id="GO:0097367">
    <property type="term" value="F:carbohydrate derivative binding"/>
    <property type="evidence" value="ECO:0007669"/>
    <property type="project" value="InterPro"/>
</dbReference>
<evidence type="ECO:0000259" key="1">
    <source>
        <dbReference type="PROSITE" id="PS51071"/>
    </source>
</evidence>
<feature type="domain" description="HTH rpiR-type" evidence="1">
    <location>
        <begin position="29"/>
        <end position="105"/>
    </location>
</feature>
<dbReference type="InterPro" id="IPR036388">
    <property type="entry name" value="WH-like_DNA-bd_sf"/>
</dbReference>
<dbReference type="PANTHER" id="PTHR30514">
    <property type="entry name" value="GLUCOKINASE"/>
    <property type="match status" value="1"/>
</dbReference>
<comment type="caution">
    <text evidence="2">The sequence shown here is derived from an EMBL/GenBank/DDBJ whole genome shotgun (WGS) entry which is preliminary data.</text>
</comment>
<evidence type="ECO:0000313" key="2">
    <source>
        <dbReference type="EMBL" id="MTH58483.1"/>
    </source>
</evidence>
<reference evidence="2 3" key="1">
    <citation type="submission" date="2019-11" db="EMBL/GenBank/DDBJ databases">
        <authorList>
            <person name="Dong K."/>
        </authorList>
    </citation>
    <scope>NUCLEOTIDE SEQUENCE [LARGE SCALE GENOMIC DNA]</scope>
    <source>
        <strain evidence="2 3">NBRC 112902</strain>
    </source>
</reference>
<dbReference type="GO" id="GO:0003677">
    <property type="term" value="F:DNA binding"/>
    <property type="evidence" value="ECO:0007669"/>
    <property type="project" value="InterPro"/>
</dbReference>
<dbReference type="InterPro" id="IPR047640">
    <property type="entry name" value="RpiR-like"/>
</dbReference>
<dbReference type="InterPro" id="IPR000281">
    <property type="entry name" value="HTH_RpiR"/>
</dbReference>
<keyword evidence="3" id="KW-1185">Reference proteome</keyword>
<dbReference type="GO" id="GO:1901135">
    <property type="term" value="P:carbohydrate derivative metabolic process"/>
    <property type="evidence" value="ECO:0007669"/>
    <property type="project" value="InterPro"/>
</dbReference>
<name>A0A844HFH4_9RHOB</name>
<accession>A0A844HFH4</accession>
<dbReference type="PANTHER" id="PTHR30514:SF18">
    <property type="entry name" value="RPIR-FAMILY TRANSCRIPTIONAL REGULATOR"/>
    <property type="match status" value="1"/>
</dbReference>
<dbReference type="PROSITE" id="PS51071">
    <property type="entry name" value="HTH_RPIR"/>
    <property type="match status" value="1"/>
</dbReference>
<dbReference type="OrthoDB" id="8582409at2"/>
<dbReference type="Gene3D" id="1.10.10.10">
    <property type="entry name" value="Winged helix-like DNA-binding domain superfamily/Winged helix DNA-binding domain"/>
    <property type="match status" value="1"/>
</dbReference>
<dbReference type="Gene3D" id="3.40.50.10490">
    <property type="entry name" value="Glucose-6-phosphate isomerase like protein, domain 1"/>
    <property type="match status" value="1"/>
</dbReference>
<organism evidence="2 3">
    <name type="scientific">Paracoccus litorisediminis</name>
    <dbReference type="NCBI Taxonomy" id="2006130"/>
    <lineage>
        <taxon>Bacteria</taxon>
        <taxon>Pseudomonadati</taxon>
        <taxon>Pseudomonadota</taxon>
        <taxon>Alphaproteobacteria</taxon>
        <taxon>Rhodobacterales</taxon>
        <taxon>Paracoccaceae</taxon>
        <taxon>Paracoccus</taxon>
    </lineage>
</organism>
<dbReference type="InterPro" id="IPR046348">
    <property type="entry name" value="SIS_dom_sf"/>
</dbReference>
<dbReference type="SUPFAM" id="SSF53697">
    <property type="entry name" value="SIS domain"/>
    <property type="match status" value="1"/>
</dbReference>
<gene>
    <name evidence="2" type="ORF">GL300_04580</name>
</gene>
<protein>
    <submittedName>
        <fullName evidence="2">MurR/RpiR family transcriptional regulator</fullName>
    </submittedName>
</protein>
<dbReference type="EMBL" id="WMIG01000001">
    <property type="protein sequence ID" value="MTH58483.1"/>
    <property type="molecule type" value="Genomic_DNA"/>
</dbReference>
<dbReference type="SUPFAM" id="SSF46689">
    <property type="entry name" value="Homeodomain-like"/>
    <property type="match status" value="1"/>
</dbReference>